<dbReference type="Pfam" id="PF00041">
    <property type="entry name" value="fn3"/>
    <property type="match status" value="2"/>
</dbReference>
<dbReference type="AlphaFoldDB" id="A0A553PD12"/>
<evidence type="ECO:0000256" key="1">
    <source>
        <dbReference type="ARBA" id="ARBA00004236"/>
    </source>
</evidence>
<keyword evidence="7" id="KW-1015">Disulfide bond</keyword>
<dbReference type="SMART" id="SM00060">
    <property type="entry name" value="FN3"/>
    <property type="match status" value="4"/>
</dbReference>
<dbReference type="SUPFAM" id="SSF49265">
    <property type="entry name" value="Fibronectin type III"/>
    <property type="match status" value="2"/>
</dbReference>
<feature type="domain" description="Fibronectin type-III" evidence="9">
    <location>
        <begin position="572"/>
        <end position="667"/>
    </location>
</feature>
<dbReference type="InterPro" id="IPR050991">
    <property type="entry name" value="ECM_Regulatory_Proteins"/>
</dbReference>
<dbReference type="Proteomes" id="UP000318571">
    <property type="component" value="Chromosome 2"/>
</dbReference>
<evidence type="ECO:0000313" key="11">
    <source>
        <dbReference type="Proteomes" id="UP000318571"/>
    </source>
</evidence>
<proteinExistence type="predicted"/>
<keyword evidence="6 8" id="KW-0472">Membrane</keyword>
<evidence type="ECO:0000256" key="3">
    <source>
        <dbReference type="ARBA" id="ARBA00022692"/>
    </source>
</evidence>
<evidence type="ECO:0000256" key="4">
    <source>
        <dbReference type="ARBA" id="ARBA00022737"/>
    </source>
</evidence>
<organism evidence="10 11">
    <name type="scientific">Tigriopus californicus</name>
    <name type="common">Marine copepod</name>
    <dbReference type="NCBI Taxonomy" id="6832"/>
    <lineage>
        <taxon>Eukaryota</taxon>
        <taxon>Metazoa</taxon>
        <taxon>Ecdysozoa</taxon>
        <taxon>Arthropoda</taxon>
        <taxon>Crustacea</taxon>
        <taxon>Multicrustacea</taxon>
        <taxon>Hexanauplia</taxon>
        <taxon>Copepoda</taxon>
        <taxon>Harpacticoida</taxon>
        <taxon>Harpacticidae</taxon>
        <taxon>Tigriopus</taxon>
    </lineage>
</organism>
<dbReference type="Pfam" id="PF12534">
    <property type="entry name" value="Pannexin_like"/>
    <property type="match status" value="1"/>
</dbReference>
<dbReference type="GO" id="GO:0005886">
    <property type="term" value="C:plasma membrane"/>
    <property type="evidence" value="ECO:0007669"/>
    <property type="project" value="UniProtKB-SubCell"/>
</dbReference>
<evidence type="ECO:0000313" key="10">
    <source>
        <dbReference type="EMBL" id="TRY75550.1"/>
    </source>
</evidence>
<dbReference type="InterPro" id="IPR013783">
    <property type="entry name" value="Ig-like_fold"/>
</dbReference>
<evidence type="ECO:0000256" key="2">
    <source>
        <dbReference type="ARBA" id="ARBA00022475"/>
    </source>
</evidence>
<dbReference type="InterPro" id="IPR036116">
    <property type="entry name" value="FN3_sf"/>
</dbReference>
<sequence>MEAGIEDVAKSWLIDPAWQKVFKHTFDVVEDYISYLLITAGALALSVRLLDTVGSGDLQCMIVGVENATQASLGPYPAGGTLGLINYAQTEQKCIDAALSPFRQHLPFIMLIQTLVLLIVEKFTFKIPHIAQKVERFYKNIVDESLFGKDPDVAEDMTDPKTSTEAISRRRQRNEICMSLKRSSIIHHVYLVKNFVEILICILFLCINLKHALLPQEPNSRCGIAIQAFPGIVDENGLIYFQCRGKKMAFFNAALWVQIVLLVLHLLMSLGAMVWCWKFRPISRLLQTIKESQDESELEIIKEDDGEDFLFLFDLLSHSCGIECTLRVLTHSDDTFYRICRPKINWKSHLKLEEDRVKVTWKRADIEKWLLAGSQDIKNQNKITIDCYEVTIFPAESVKNSQTVAPKGKDAKNDEYSAWFFDLNGGRTEYVITIACMIGKSRMKGQKVVTNLMPYSPEKPKTGMLRMTGTNQVEIFWDPPKGEFAKYTLAVDHLRDSLSPFGSDIGSVHSHASDFSVGENVRNLQNLKWSLTSYTILGLDPGELYKMELKSKTGNVTCRSPIQENIMTTPIPVKGLMISQVKSSSCLIQWLNPSGHSCLKGFQVDVTLQDGKLFKSATVSKNTCALRINDMMSATDYVVKITTLCVHMEQRTESVPVEMSLSTLPEPVNNIRVENVTHSSAVIRWDSVTTFGALNPSNCIYNLTIQCHDIDFFFCVDVGGDKNQYLLSKLPDPQGSGRKFKVEMRVSMLTVQEIEVQSEIVEEDFYTPPVKPTNVRVDPQTNEILWTPSETASVSGYRVRWRSDDDYDKAHDIIVPGNSVVLPDLKPTFLYRVNIFAIVSFEGRLTLESKELHEKVELDQNGKNP</sequence>
<name>A0A553PD12_TIGCA</name>
<feature type="transmembrane region" description="Helical" evidence="8">
    <location>
        <begin position="190"/>
        <end position="210"/>
    </location>
</feature>
<gene>
    <name evidence="10" type="ORF">TCAL_06385</name>
</gene>
<dbReference type="EMBL" id="VCGU01000005">
    <property type="protein sequence ID" value="TRY75550.1"/>
    <property type="molecule type" value="Genomic_DNA"/>
</dbReference>
<feature type="transmembrane region" description="Helical" evidence="8">
    <location>
        <begin position="255"/>
        <end position="277"/>
    </location>
</feature>
<keyword evidence="11" id="KW-1185">Reference proteome</keyword>
<evidence type="ECO:0000259" key="9">
    <source>
        <dbReference type="PROSITE" id="PS50853"/>
    </source>
</evidence>
<comment type="subcellular location">
    <subcellularLocation>
        <location evidence="1">Cell membrane</location>
    </subcellularLocation>
</comment>
<protein>
    <recommendedName>
        <fullName evidence="9">Fibronectin type-III domain-containing protein</fullName>
    </recommendedName>
</protein>
<dbReference type="CDD" id="cd00063">
    <property type="entry name" value="FN3"/>
    <property type="match status" value="1"/>
</dbReference>
<evidence type="ECO:0000256" key="6">
    <source>
        <dbReference type="ARBA" id="ARBA00023136"/>
    </source>
</evidence>
<dbReference type="OMA" id="CALRIND"/>
<evidence type="ECO:0000256" key="7">
    <source>
        <dbReference type="ARBA" id="ARBA00023157"/>
    </source>
</evidence>
<keyword evidence="5 8" id="KW-1133">Transmembrane helix</keyword>
<accession>A0A553PD12</accession>
<dbReference type="PANTHER" id="PTHR46708">
    <property type="entry name" value="TENASCIN"/>
    <property type="match status" value="1"/>
</dbReference>
<keyword evidence="3 8" id="KW-0812">Transmembrane</keyword>
<evidence type="ECO:0000256" key="5">
    <source>
        <dbReference type="ARBA" id="ARBA00022989"/>
    </source>
</evidence>
<dbReference type="InterPro" id="IPR021040">
    <property type="entry name" value="LRRC8_Pannexin-like"/>
</dbReference>
<dbReference type="Gene3D" id="2.60.40.10">
    <property type="entry name" value="Immunoglobulins"/>
    <property type="match status" value="3"/>
</dbReference>
<reference evidence="10 11" key="1">
    <citation type="journal article" date="2018" name="Nat. Ecol. Evol.">
        <title>Genomic signatures of mitonuclear coevolution across populations of Tigriopus californicus.</title>
        <authorList>
            <person name="Barreto F.S."/>
            <person name="Watson E.T."/>
            <person name="Lima T.G."/>
            <person name="Willett C.S."/>
            <person name="Edmands S."/>
            <person name="Li W."/>
            <person name="Burton R.S."/>
        </authorList>
    </citation>
    <scope>NUCLEOTIDE SEQUENCE [LARGE SCALE GENOMIC DNA]</scope>
    <source>
        <strain evidence="10 11">San Diego</strain>
    </source>
</reference>
<evidence type="ECO:0000256" key="8">
    <source>
        <dbReference type="SAM" id="Phobius"/>
    </source>
</evidence>
<dbReference type="PANTHER" id="PTHR46708:SF2">
    <property type="entry name" value="FIBRONECTIN TYPE-III DOMAIN-CONTAINING PROTEIN"/>
    <property type="match status" value="1"/>
</dbReference>
<keyword evidence="2" id="KW-1003">Cell membrane</keyword>
<comment type="caution">
    <text evidence="10">The sequence shown here is derived from an EMBL/GenBank/DDBJ whole genome shotgun (WGS) entry which is preliminary data.</text>
</comment>
<keyword evidence="4" id="KW-0677">Repeat</keyword>
<dbReference type="InterPro" id="IPR003961">
    <property type="entry name" value="FN3_dom"/>
</dbReference>
<dbReference type="PROSITE" id="PS50853">
    <property type="entry name" value="FN3"/>
    <property type="match status" value="2"/>
</dbReference>
<feature type="domain" description="Fibronectin type-III" evidence="9">
    <location>
        <begin position="768"/>
        <end position="859"/>
    </location>
</feature>